<dbReference type="Proteomes" id="UP001235874">
    <property type="component" value="Chromosome"/>
</dbReference>
<name>A0AAJ6L3S2_9ACTN</name>
<dbReference type="InterPro" id="IPR011042">
    <property type="entry name" value="6-blade_b-propeller_TolB-like"/>
</dbReference>
<dbReference type="PANTHER" id="PTHR42060">
    <property type="entry name" value="NHL REPEAT-CONTAINING PROTEIN-RELATED"/>
    <property type="match status" value="1"/>
</dbReference>
<evidence type="ECO:0000313" key="3">
    <source>
        <dbReference type="EMBL" id="WLS46616.1"/>
    </source>
</evidence>
<dbReference type="AlphaFoldDB" id="A0AAJ6L3S2"/>
<dbReference type="InterPro" id="IPR013658">
    <property type="entry name" value="SGL"/>
</dbReference>
<evidence type="ECO:0000313" key="4">
    <source>
        <dbReference type="Proteomes" id="UP001235874"/>
    </source>
</evidence>
<dbReference type="KEGG" id="mprn:Q3V37_04895"/>
<dbReference type="Pfam" id="PF08450">
    <property type="entry name" value="SGL"/>
    <property type="match status" value="1"/>
</dbReference>
<dbReference type="RefSeq" id="WP_306272969.1">
    <property type="nucleotide sequence ID" value="NZ_CP130472.1"/>
</dbReference>
<dbReference type="PANTHER" id="PTHR42060:SF1">
    <property type="entry name" value="NHL REPEAT-CONTAINING PROTEIN"/>
    <property type="match status" value="1"/>
</dbReference>
<feature type="domain" description="SMP-30/Gluconolactonase/LRE-like region" evidence="2">
    <location>
        <begin position="196"/>
        <end position="303"/>
    </location>
</feature>
<dbReference type="InterPro" id="IPR052998">
    <property type="entry name" value="Hetero-Diels-Alderase-like"/>
</dbReference>
<dbReference type="EMBL" id="CP130472">
    <property type="protein sequence ID" value="WLS46616.1"/>
    <property type="molecule type" value="Genomic_DNA"/>
</dbReference>
<dbReference type="SUPFAM" id="SSF63829">
    <property type="entry name" value="Calcium-dependent phosphotriesterase"/>
    <property type="match status" value="1"/>
</dbReference>
<dbReference type="Gene3D" id="2.120.10.30">
    <property type="entry name" value="TolB, C-terminal domain"/>
    <property type="match status" value="1"/>
</dbReference>
<keyword evidence="1" id="KW-0732">Signal</keyword>
<evidence type="ECO:0000256" key="1">
    <source>
        <dbReference type="SAM" id="SignalP"/>
    </source>
</evidence>
<proteinExistence type="predicted"/>
<sequence>MGWTKTTALASIAVMTVSAFPVAAQASSGTAHSKHRVVATFDAARGENPENILVDRDGTIYLTMLFAHSVVRITPDGRRTSVVLPGDRALGIARDPRTGALNVAVKRDEPAEAAIWTVPENAFHSTGKPVRSVVLPSTALPNSIAYDKKGTLYAADIQGSVWRVEPGQREVRKPWLTHPLLEPTGEMYAGAPMPGANGLKIRGSAVYVANTARGTLVRVPVANDRPGTPKIVHRNLRTIDDFAFDEEGNVYAALNTVDRVVRVAPTGRVTTLLTHASAGLQNPTSVALSDPRHGRTRLYVNSSAFAAKDPHPALLELRLSTWPATTVDTTSRWAHNRAA</sequence>
<gene>
    <name evidence="3" type="ORF">Q3V37_04895</name>
</gene>
<accession>A0AAJ6L3S2</accession>
<organism evidence="3 4">
    <name type="scientific">Micromonospora profundi</name>
    <dbReference type="NCBI Taxonomy" id="1420889"/>
    <lineage>
        <taxon>Bacteria</taxon>
        <taxon>Bacillati</taxon>
        <taxon>Actinomycetota</taxon>
        <taxon>Actinomycetes</taxon>
        <taxon>Micromonosporales</taxon>
        <taxon>Micromonosporaceae</taxon>
        <taxon>Micromonospora</taxon>
    </lineage>
</organism>
<keyword evidence="4" id="KW-1185">Reference proteome</keyword>
<protein>
    <submittedName>
        <fullName evidence="3">SMP-30/gluconolactonase/LRE family protein</fullName>
    </submittedName>
</protein>
<feature type="signal peptide" evidence="1">
    <location>
        <begin position="1"/>
        <end position="26"/>
    </location>
</feature>
<evidence type="ECO:0000259" key="2">
    <source>
        <dbReference type="Pfam" id="PF08450"/>
    </source>
</evidence>
<feature type="chain" id="PRO_5042553870" evidence="1">
    <location>
        <begin position="27"/>
        <end position="339"/>
    </location>
</feature>
<reference evidence="3 4" key="1">
    <citation type="submission" date="2023-07" db="EMBL/GenBank/DDBJ databases">
        <title>Micromonospora profundi TRM 95458 converts glycerol to a new osmotic compound.</title>
        <authorList>
            <person name="Lu D."/>
        </authorList>
    </citation>
    <scope>NUCLEOTIDE SEQUENCE [LARGE SCALE GENOMIC DNA]</scope>
    <source>
        <strain evidence="3 4">TRM95458</strain>
    </source>
</reference>